<accession>A0A517Y1H7</accession>
<reference evidence="1 2" key="1">
    <citation type="submission" date="2019-02" db="EMBL/GenBank/DDBJ databases">
        <title>Deep-cultivation of Planctomycetes and their phenomic and genomic characterization uncovers novel biology.</title>
        <authorList>
            <person name="Wiegand S."/>
            <person name="Jogler M."/>
            <person name="Boedeker C."/>
            <person name="Pinto D."/>
            <person name="Vollmers J."/>
            <person name="Rivas-Marin E."/>
            <person name="Kohn T."/>
            <person name="Peeters S.H."/>
            <person name="Heuer A."/>
            <person name="Rast P."/>
            <person name="Oberbeckmann S."/>
            <person name="Bunk B."/>
            <person name="Jeske O."/>
            <person name="Meyerdierks A."/>
            <person name="Storesund J.E."/>
            <person name="Kallscheuer N."/>
            <person name="Luecker S."/>
            <person name="Lage O.M."/>
            <person name="Pohl T."/>
            <person name="Merkel B.J."/>
            <person name="Hornburger P."/>
            <person name="Mueller R.-W."/>
            <person name="Bruemmer F."/>
            <person name="Labrenz M."/>
            <person name="Spormann A.M."/>
            <person name="Op den Camp H."/>
            <person name="Overmann J."/>
            <person name="Amann R."/>
            <person name="Jetten M.S.M."/>
            <person name="Mascher T."/>
            <person name="Medema M.H."/>
            <person name="Devos D.P."/>
            <person name="Kaster A.-K."/>
            <person name="Ovreas L."/>
            <person name="Rohde M."/>
            <person name="Galperin M.Y."/>
            <person name="Jogler C."/>
        </authorList>
    </citation>
    <scope>NUCLEOTIDE SEQUENCE [LARGE SCALE GENOMIC DNA]</scope>
    <source>
        <strain evidence="1 2">ETA_A1</strain>
    </source>
</reference>
<dbReference type="RefSeq" id="WP_145243842.1">
    <property type="nucleotide sequence ID" value="NZ_CP036273.1"/>
</dbReference>
<name>A0A517Y1H7_9BACT</name>
<sequence>MPTRRQQVLIPEPLAGERRVLISEMSIRAGVTTALLRALAERGEVPAVRCGKFWSFSLADLGVVRAAATAAGHPPIVASTAAGATA</sequence>
<proteinExistence type="predicted"/>
<protein>
    <recommendedName>
        <fullName evidence="3">Helix-turn-helix domain-containing protein</fullName>
    </recommendedName>
</protein>
<dbReference type="AlphaFoldDB" id="A0A517Y1H7"/>
<dbReference type="Proteomes" id="UP000319576">
    <property type="component" value="Chromosome"/>
</dbReference>
<gene>
    <name evidence="1" type="ORF">ETAA1_56140</name>
</gene>
<dbReference type="KEGG" id="uli:ETAA1_56140"/>
<keyword evidence="2" id="KW-1185">Reference proteome</keyword>
<evidence type="ECO:0008006" key="3">
    <source>
        <dbReference type="Google" id="ProtNLM"/>
    </source>
</evidence>
<dbReference type="EMBL" id="CP036273">
    <property type="protein sequence ID" value="QDU23610.1"/>
    <property type="molecule type" value="Genomic_DNA"/>
</dbReference>
<organism evidence="1 2">
    <name type="scientific">Urbifossiella limnaea</name>
    <dbReference type="NCBI Taxonomy" id="2528023"/>
    <lineage>
        <taxon>Bacteria</taxon>
        <taxon>Pseudomonadati</taxon>
        <taxon>Planctomycetota</taxon>
        <taxon>Planctomycetia</taxon>
        <taxon>Gemmatales</taxon>
        <taxon>Gemmataceae</taxon>
        <taxon>Urbifossiella</taxon>
    </lineage>
</organism>
<evidence type="ECO:0000313" key="1">
    <source>
        <dbReference type="EMBL" id="QDU23610.1"/>
    </source>
</evidence>
<evidence type="ECO:0000313" key="2">
    <source>
        <dbReference type="Proteomes" id="UP000319576"/>
    </source>
</evidence>